<keyword evidence="3" id="KW-1185">Reference proteome</keyword>
<dbReference type="CDD" id="cd02440">
    <property type="entry name" value="AdoMet_MTases"/>
    <property type="match status" value="1"/>
</dbReference>
<dbReference type="Gene3D" id="3.40.50.150">
    <property type="entry name" value="Vaccinia Virus protein VP39"/>
    <property type="match status" value="1"/>
</dbReference>
<dbReference type="PANTHER" id="PTHR43464:SF82">
    <property type="entry name" value="METHYLTRANSFERASE DOMAIN-CONTAINING PROTEIN"/>
    <property type="match status" value="1"/>
</dbReference>
<dbReference type="Proteomes" id="UP000199702">
    <property type="component" value="Unassembled WGS sequence"/>
</dbReference>
<proteinExistence type="predicted"/>
<gene>
    <name evidence="2" type="ORF">SAMN05660918_0310</name>
</gene>
<dbReference type="SUPFAM" id="SSF53335">
    <property type="entry name" value="S-adenosyl-L-methionine-dependent methyltransferases"/>
    <property type="match status" value="1"/>
</dbReference>
<keyword evidence="2" id="KW-0808">Transferase</keyword>
<dbReference type="OrthoDB" id="8385759at2"/>
<dbReference type="RefSeq" id="WP_091306732.1">
    <property type="nucleotide sequence ID" value="NZ_CBCSJU010000001.1"/>
</dbReference>
<dbReference type="InterPro" id="IPR029063">
    <property type="entry name" value="SAM-dependent_MTases_sf"/>
</dbReference>
<protein>
    <submittedName>
        <fullName evidence="2">Methyltransferase domain-containing protein</fullName>
    </submittedName>
</protein>
<dbReference type="InterPro" id="IPR041698">
    <property type="entry name" value="Methyltransf_25"/>
</dbReference>
<reference evidence="3" key="1">
    <citation type="submission" date="2016-10" db="EMBL/GenBank/DDBJ databases">
        <authorList>
            <person name="Varghese N."/>
            <person name="Submissions S."/>
        </authorList>
    </citation>
    <scope>NUCLEOTIDE SEQUENCE [LARGE SCALE GENOMIC DNA]</scope>
    <source>
        <strain evidence="3">DSM 17934</strain>
    </source>
</reference>
<evidence type="ECO:0000313" key="2">
    <source>
        <dbReference type="EMBL" id="SEI39328.1"/>
    </source>
</evidence>
<dbReference type="STRING" id="402734.SAMN05660918_0310"/>
<accession>A0A1H6Q6C0</accession>
<dbReference type="EMBL" id="FNYA01000001">
    <property type="protein sequence ID" value="SEI39328.1"/>
    <property type="molecule type" value="Genomic_DNA"/>
</dbReference>
<keyword evidence="2" id="KW-0489">Methyltransferase</keyword>
<feature type="domain" description="Methyltransferase" evidence="1">
    <location>
        <begin position="55"/>
        <end position="149"/>
    </location>
</feature>
<dbReference type="Pfam" id="PF13649">
    <property type="entry name" value="Methyltransf_25"/>
    <property type="match status" value="1"/>
</dbReference>
<organism evidence="2 3">
    <name type="scientific">Flavobacterium terrigena</name>
    <dbReference type="NCBI Taxonomy" id="402734"/>
    <lineage>
        <taxon>Bacteria</taxon>
        <taxon>Pseudomonadati</taxon>
        <taxon>Bacteroidota</taxon>
        <taxon>Flavobacteriia</taxon>
        <taxon>Flavobacteriales</taxon>
        <taxon>Flavobacteriaceae</taxon>
        <taxon>Flavobacterium</taxon>
    </lineage>
</organism>
<sequence length="266" mass="30600">MNSENYLQINKQTWNNKVAVHVDSDFYEQENFINGKITLPQTDLDALGNVSGKRILHLQCHFGQDSLSLARLGAKVTGIDFSEEAVAKAKALNDKLGLDAEFICCDVYDTLQHISEKYDIVYTSYGTIGWLPDLDKWASEISGALKPNGKFVFFEFHPVVWMYDNDFNEVFYNYFKSEPILEEETGTYADKSAAIENNTITWNHSLSEVLQSLIKQNIIIKNFEEFDYSHYNCFSHTEEFEPGKFRIQKFGNKIPMMYSIVGELEN</sequence>
<dbReference type="GO" id="GO:0032259">
    <property type="term" value="P:methylation"/>
    <property type="evidence" value="ECO:0007669"/>
    <property type="project" value="UniProtKB-KW"/>
</dbReference>
<dbReference type="PANTHER" id="PTHR43464">
    <property type="entry name" value="METHYLTRANSFERASE"/>
    <property type="match status" value="1"/>
</dbReference>
<name>A0A1H6Q6C0_9FLAO</name>
<evidence type="ECO:0000259" key="1">
    <source>
        <dbReference type="Pfam" id="PF13649"/>
    </source>
</evidence>
<evidence type="ECO:0000313" key="3">
    <source>
        <dbReference type="Proteomes" id="UP000199702"/>
    </source>
</evidence>
<dbReference type="AlphaFoldDB" id="A0A1H6Q6C0"/>
<dbReference type="GO" id="GO:0008168">
    <property type="term" value="F:methyltransferase activity"/>
    <property type="evidence" value="ECO:0007669"/>
    <property type="project" value="UniProtKB-KW"/>
</dbReference>